<organism evidence="1 2">
    <name type="scientific">Cytobacillus pseudoceanisediminis</name>
    <dbReference type="NCBI Taxonomy" id="3051614"/>
    <lineage>
        <taxon>Bacteria</taxon>
        <taxon>Bacillati</taxon>
        <taxon>Bacillota</taxon>
        <taxon>Bacilli</taxon>
        <taxon>Bacillales</taxon>
        <taxon>Bacillaceae</taxon>
        <taxon>Cytobacillus</taxon>
    </lineage>
</organism>
<dbReference type="RefSeq" id="WP_034297045.1">
    <property type="nucleotide sequence ID" value="NZ_CP151651.1"/>
</dbReference>
<evidence type="ECO:0008006" key="3">
    <source>
        <dbReference type="Google" id="ProtNLM"/>
    </source>
</evidence>
<dbReference type="EMBL" id="CP151651">
    <property type="protein sequence ID" value="WZP10014.1"/>
    <property type="molecule type" value="Genomic_DNA"/>
</dbReference>
<sequence length="47" mass="5718">MEKRRDMSCTDDKDILHHLMEEQIAYICVEEEEERMKEETMKNGNND</sequence>
<name>A0ABZ2ZPG5_9BACI</name>
<evidence type="ECO:0000313" key="1">
    <source>
        <dbReference type="EMBL" id="WZP10014.1"/>
    </source>
</evidence>
<keyword evidence="2" id="KW-1185">Reference proteome</keyword>
<protein>
    <recommendedName>
        <fullName evidence="3">Fur-regulated basic protein B</fullName>
    </recommendedName>
</protein>
<dbReference type="Proteomes" id="UP001472074">
    <property type="component" value="Chromosome"/>
</dbReference>
<reference evidence="1 2" key="1">
    <citation type="submission" date="2024-04" db="EMBL/GenBank/DDBJ databases">
        <title>Screening of coral probiotics and analysis of their probiotic properties.</title>
        <authorList>
            <person name="Wang S."/>
        </authorList>
    </citation>
    <scope>NUCLEOTIDE SEQUENCE [LARGE SCALE GENOMIC DNA]</scope>
    <source>
        <strain evidence="1 2">GXU-Z9</strain>
    </source>
</reference>
<gene>
    <name evidence="1" type="ORF">AADC60_13020</name>
</gene>
<accession>A0ABZ2ZPG5</accession>
<proteinExistence type="predicted"/>
<evidence type="ECO:0000313" key="2">
    <source>
        <dbReference type="Proteomes" id="UP001472074"/>
    </source>
</evidence>